<evidence type="ECO:0000313" key="5">
    <source>
        <dbReference type="EMBL" id="SKA56967.1"/>
    </source>
</evidence>
<feature type="domain" description="4Fe-4S ferredoxin-type" evidence="4">
    <location>
        <begin position="1"/>
        <end position="29"/>
    </location>
</feature>
<evidence type="ECO:0000313" key="6">
    <source>
        <dbReference type="Proteomes" id="UP000242432"/>
    </source>
</evidence>
<evidence type="ECO:0000259" key="4">
    <source>
        <dbReference type="PROSITE" id="PS51379"/>
    </source>
</evidence>
<organism evidence="5 6">
    <name type="scientific">Succinivibrio dextrinosolvens DSM 3072</name>
    <dbReference type="NCBI Taxonomy" id="1123324"/>
    <lineage>
        <taxon>Bacteria</taxon>
        <taxon>Pseudomonadati</taxon>
        <taxon>Pseudomonadota</taxon>
        <taxon>Gammaproteobacteria</taxon>
        <taxon>Aeromonadales</taxon>
        <taxon>Succinivibrionaceae</taxon>
        <taxon>Succinivibrio</taxon>
    </lineage>
</organism>
<protein>
    <submittedName>
        <fullName evidence="5">Ferredoxin</fullName>
    </submittedName>
</protein>
<gene>
    <name evidence="5" type="ORF">SAMN02745213_00137</name>
</gene>
<evidence type="ECO:0000256" key="1">
    <source>
        <dbReference type="ARBA" id="ARBA00022723"/>
    </source>
</evidence>
<dbReference type="InterPro" id="IPR017900">
    <property type="entry name" value="4Fe4S_Fe_S_CS"/>
</dbReference>
<dbReference type="EMBL" id="FUXX01000001">
    <property type="protein sequence ID" value="SKA56967.1"/>
    <property type="molecule type" value="Genomic_DNA"/>
</dbReference>
<evidence type="ECO:0000256" key="2">
    <source>
        <dbReference type="ARBA" id="ARBA00023004"/>
    </source>
</evidence>
<dbReference type="SUPFAM" id="SSF54862">
    <property type="entry name" value="4Fe-4S ferredoxins"/>
    <property type="match status" value="1"/>
</dbReference>
<feature type="domain" description="4Fe-4S ferredoxin-type" evidence="4">
    <location>
        <begin position="30"/>
        <end position="59"/>
    </location>
</feature>
<dbReference type="STRING" id="83771.SAMN02910357_00927"/>
<dbReference type="Proteomes" id="UP000242432">
    <property type="component" value="Unassembled WGS sequence"/>
</dbReference>
<proteinExistence type="predicted"/>
<evidence type="ECO:0000256" key="3">
    <source>
        <dbReference type="ARBA" id="ARBA00023014"/>
    </source>
</evidence>
<dbReference type="GO" id="GO:0046872">
    <property type="term" value="F:metal ion binding"/>
    <property type="evidence" value="ECO:0007669"/>
    <property type="project" value="UniProtKB-KW"/>
</dbReference>
<dbReference type="RefSeq" id="WP_031490533.1">
    <property type="nucleotide sequence ID" value="NZ_FUXX01000001.1"/>
</dbReference>
<dbReference type="Gene3D" id="3.30.70.20">
    <property type="match status" value="2"/>
</dbReference>
<dbReference type="AlphaFoldDB" id="A0A1T4UWA8"/>
<dbReference type="PROSITE" id="PS00198">
    <property type="entry name" value="4FE4S_FER_1"/>
    <property type="match status" value="1"/>
</dbReference>
<dbReference type="GO" id="GO:0051536">
    <property type="term" value="F:iron-sulfur cluster binding"/>
    <property type="evidence" value="ECO:0007669"/>
    <property type="project" value="UniProtKB-KW"/>
</dbReference>
<keyword evidence="2" id="KW-0408">Iron</keyword>
<dbReference type="InterPro" id="IPR017896">
    <property type="entry name" value="4Fe4S_Fe-S-bd"/>
</dbReference>
<sequence length="61" mass="6570">MFVINKDVCSECGECQDICPCGAIEQQDDGSFQIEASVCADCAACQSVCPFEAIEEVENDE</sequence>
<keyword evidence="3" id="KW-0411">Iron-sulfur</keyword>
<accession>A0A1T4UWA8</accession>
<reference evidence="6" key="1">
    <citation type="submission" date="2017-02" db="EMBL/GenBank/DDBJ databases">
        <authorList>
            <person name="Varghese N."/>
            <person name="Submissions S."/>
        </authorList>
    </citation>
    <scope>NUCLEOTIDE SEQUENCE [LARGE SCALE GENOMIC DNA]</scope>
    <source>
        <strain evidence="6">DSM 3072</strain>
    </source>
</reference>
<keyword evidence="1" id="KW-0479">Metal-binding</keyword>
<keyword evidence="6" id="KW-1185">Reference proteome</keyword>
<dbReference type="Pfam" id="PF12838">
    <property type="entry name" value="Fer4_7"/>
    <property type="match status" value="1"/>
</dbReference>
<name>A0A1T4UWA8_9GAMM</name>
<dbReference type="PROSITE" id="PS51379">
    <property type="entry name" value="4FE4S_FER_2"/>
    <property type="match status" value="2"/>
</dbReference>